<evidence type="ECO:0000313" key="4">
    <source>
        <dbReference type="EMBL" id="QJA52245.1"/>
    </source>
</evidence>
<dbReference type="InterPro" id="IPR002941">
    <property type="entry name" value="DNA_methylase_N4/N6"/>
</dbReference>
<name>A0A6H1ZYA6_9ZZZZ</name>
<reference evidence="4" key="1">
    <citation type="submission" date="2020-03" db="EMBL/GenBank/DDBJ databases">
        <title>The deep terrestrial virosphere.</title>
        <authorList>
            <person name="Holmfeldt K."/>
            <person name="Nilsson E."/>
            <person name="Simone D."/>
            <person name="Lopez-Fernandez M."/>
            <person name="Wu X."/>
            <person name="de Brujin I."/>
            <person name="Lundin D."/>
            <person name="Andersson A."/>
            <person name="Bertilsson S."/>
            <person name="Dopson M."/>
        </authorList>
    </citation>
    <scope>NUCLEOTIDE SEQUENCE</scope>
    <source>
        <strain evidence="5">MM415B00644</strain>
        <strain evidence="4">TM448A02554</strain>
    </source>
</reference>
<dbReference type="SUPFAM" id="SSF53335">
    <property type="entry name" value="S-adenosyl-L-methionine-dependent methyltransferases"/>
    <property type="match status" value="1"/>
</dbReference>
<dbReference type="EMBL" id="MT141492">
    <property type="protein sequence ID" value="QJA63179.1"/>
    <property type="molecule type" value="Genomic_DNA"/>
</dbReference>
<sequence length="210" mass="24394">MKLILGDCLVEMKKLQPDFDKWILITDPPYGINVDTSWLSKVNLAKQTPINKCDDKLIGDEGNTDFSWLFNFKRRFVWGFPYIYDPNATGWVVWDKQPGVARRAITSPVEMASTTLRKGFDTFRCMWGGYMRERGEKRFAHPTQKPLTVFKLPINDWTREDDLIFDPYMGSGTCAVACKELGRNFIGIEIDKGYYEIAKQRIFNTQESMF</sequence>
<dbReference type="GO" id="GO:0032259">
    <property type="term" value="P:methylation"/>
    <property type="evidence" value="ECO:0007669"/>
    <property type="project" value="UniProtKB-KW"/>
</dbReference>
<dbReference type="InterPro" id="IPR001091">
    <property type="entry name" value="RM_Methyltransferase"/>
</dbReference>
<protein>
    <submittedName>
        <fullName evidence="4">Putative methyltransferase</fullName>
    </submittedName>
</protein>
<dbReference type="GO" id="GO:0003677">
    <property type="term" value="F:DNA binding"/>
    <property type="evidence" value="ECO:0007669"/>
    <property type="project" value="InterPro"/>
</dbReference>
<dbReference type="Pfam" id="PF01555">
    <property type="entry name" value="N6_N4_Mtase"/>
    <property type="match status" value="1"/>
</dbReference>
<dbReference type="GO" id="GO:0005737">
    <property type="term" value="C:cytoplasm"/>
    <property type="evidence" value="ECO:0007669"/>
    <property type="project" value="TreeGrafter"/>
</dbReference>
<evidence type="ECO:0000313" key="5">
    <source>
        <dbReference type="EMBL" id="QJA63179.1"/>
    </source>
</evidence>
<dbReference type="AlphaFoldDB" id="A0A6H1ZYA6"/>
<dbReference type="Gene3D" id="3.40.50.150">
    <property type="entry name" value="Vaccinia Virus protein VP39"/>
    <property type="match status" value="1"/>
</dbReference>
<keyword evidence="2 4" id="KW-0808">Transferase</keyword>
<dbReference type="PANTHER" id="PTHR13370:SF3">
    <property type="entry name" value="TRNA (GUANINE(10)-N2)-METHYLTRANSFERASE HOMOLOG"/>
    <property type="match status" value="1"/>
</dbReference>
<feature type="domain" description="DNA methylase N-4/N-6" evidence="3">
    <location>
        <begin position="126"/>
        <end position="200"/>
    </location>
</feature>
<dbReference type="PRINTS" id="PR00508">
    <property type="entry name" value="S21N4MTFRASE"/>
</dbReference>
<accession>A0A6H1ZYA6</accession>
<dbReference type="GO" id="GO:0008170">
    <property type="term" value="F:N-methyltransferase activity"/>
    <property type="evidence" value="ECO:0007669"/>
    <property type="project" value="InterPro"/>
</dbReference>
<organism evidence="4">
    <name type="scientific">viral metagenome</name>
    <dbReference type="NCBI Taxonomy" id="1070528"/>
    <lineage>
        <taxon>unclassified sequences</taxon>
        <taxon>metagenomes</taxon>
        <taxon>organismal metagenomes</taxon>
    </lineage>
</organism>
<evidence type="ECO:0000256" key="2">
    <source>
        <dbReference type="ARBA" id="ARBA00022679"/>
    </source>
</evidence>
<dbReference type="PANTHER" id="PTHR13370">
    <property type="entry name" value="RNA METHYLASE-RELATED"/>
    <property type="match status" value="1"/>
</dbReference>
<evidence type="ECO:0000259" key="3">
    <source>
        <dbReference type="Pfam" id="PF01555"/>
    </source>
</evidence>
<proteinExistence type="predicted"/>
<gene>
    <name evidence="5" type="ORF">MM415B00644_0004</name>
    <name evidence="4" type="ORF">TM448A02554_0014</name>
</gene>
<keyword evidence="1 4" id="KW-0489">Methyltransferase</keyword>
<dbReference type="InterPro" id="IPR029063">
    <property type="entry name" value="SAM-dependent_MTases_sf"/>
</dbReference>
<dbReference type="EMBL" id="MT144324">
    <property type="protein sequence ID" value="QJA52245.1"/>
    <property type="molecule type" value="Genomic_DNA"/>
</dbReference>
<evidence type="ECO:0000256" key="1">
    <source>
        <dbReference type="ARBA" id="ARBA00022603"/>
    </source>
</evidence>